<name>T0XYK6_9ZZZZ</name>
<feature type="non-terminal residue" evidence="1">
    <location>
        <position position="89"/>
    </location>
</feature>
<dbReference type="InterPro" id="IPR011518">
    <property type="entry name" value="Transposase_36"/>
</dbReference>
<accession>T0XYK6</accession>
<dbReference type="AlphaFoldDB" id="T0XYK6"/>
<organism evidence="1">
    <name type="scientific">mine drainage metagenome</name>
    <dbReference type="NCBI Taxonomy" id="410659"/>
    <lineage>
        <taxon>unclassified sequences</taxon>
        <taxon>metagenomes</taxon>
        <taxon>ecological metagenomes</taxon>
    </lineage>
</organism>
<protein>
    <submittedName>
        <fullName evidence="1">Rhodopirellula transposase family protein</fullName>
    </submittedName>
</protein>
<proteinExistence type="predicted"/>
<reference evidence="1" key="2">
    <citation type="journal article" date="2014" name="ISME J.">
        <title>Microbial stratification in low pH oxic and suboxic macroscopic growths along an acid mine drainage.</title>
        <authorList>
            <person name="Mendez-Garcia C."/>
            <person name="Mesa V."/>
            <person name="Sprenger R.R."/>
            <person name="Richter M."/>
            <person name="Diez M.S."/>
            <person name="Solano J."/>
            <person name="Bargiela R."/>
            <person name="Golyshina O.V."/>
            <person name="Manteca A."/>
            <person name="Ramos J.L."/>
            <person name="Gallego J.R."/>
            <person name="Llorente I."/>
            <person name="Martins Dos Santos V.A."/>
            <person name="Jensen O.N."/>
            <person name="Pelaez A.I."/>
            <person name="Sanchez J."/>
            <person name="Ferrer M."/>
        </authorList>
    </citation>
    <scope>NUCLEOTIDE SEQUENCE</scope>
</reference>
<dbReference type="Pfam" id="PF07592">
    <property type="entry name" value="DDE_Tnp_ISAZ013"/>
    <property type="match status" value="1"/>
</dbReference>
<dbReference type="EMBL" id="AUZY01012757">
    <property type="protein sequence ID" value="EQD27861.1"/>
    <property type="molecule type" value="Genomic_DNA"/>
</dbReference>
<sequence length="89" mass="9599">MTGFSINTVRRGVREVRAGLPSGLRERVRALGAGRKPVEKADPAALRGLKTLVEAATAGKPDTPLLWTHKSTRTLASQMTREGHPMSHS</sequence>
<gene>
    <name evidence="1" type="ORF">B1B_19002</name>
</gene>
<reference evidence="1" key="1">
    <citation type="submission" date="2013-08" db="EMBL/GenBank/DDBJ databases">
        <authorList>
            <person name="Mendez C."/>
            <person name="Richter M."/>
            <person name="Ferrer M."/>
            <person name="Sanchez J."/>
        </authorList>
    </citation>
    <scope>NUCLEOTIDE SEQUENCE</scope>
</reference>
<evidence type="ECO:0000313" key="1">
    <source>
        <dbReference type="EMBL" id="EQD27861.1"/>
    </source>
</evidence>
<comment type="caution">
    <text evidence="1">The sequence shown here is derived from an EMBL/GenBank/DDBJ whole genome shotgun (WGS) entry which is preliminary data.</text>
</comment>